<gene>
    <name evidence="2" type="ORF">TPELB_04180</name>
</gene>
<evidence type="ECO:0000259" key="1">
    <source>
        <dbReference type="Pfam" id="PF01471"/>
    </source>
</evidence>
<dbReference type="Pfam" id="PF01471">
    <property type="entry name" value="PG_binding_1"/>
    <property type="match status" value="1"/>
</dbReference>
<dbReference type="InterPro" id="IPR002477">
    <property type="entry name" value="Peptidoglycan-bd-like"/>
</dbReference>
<organism evidence="2 3">
    <name type="scientific">Terrisporobacter petrolearius</name>
    <dbReference type="NCBI Taxonomy" id="1460447"/>
    <lineage>
        <taxon>Bacteria</taxon>
        <taxon>Bacillati</taxon>
        <taxon>Bacillota</taxon>
        <taxon>Clostridia</taxon>
        <taxon>Peptostreptococcales</taxon>
        <taxon>Peptostreptococcaceae</taxon>
        <taxon>Terrisporobacter</taxon>
    </lineage>
</organism>
<dbReference type="InterPro" id="IPR036365">
    <property type="entry name" value="PGBD-like_sf"/>
</dbReference>
<keyword evidence="3" id="KW-1185">Reference proteome</keyword>
<dbReference type="SUPFAM" id="SSF47090">
    <property type="entry name" value="PGBD-like"/>
    <property type="match status" value="1"/>
</dbReference>
<feature type="domain" description="Peptidoglycan binding-like" evidence="1">
    <location>
        <begin position="371"/>
        <end position="432"/>
    </location>
</feature>
<proteinExistence type="predicted"/>
<evidence type="ECO:0000313" key="2">
    <source>
        <dbReference type="EMBL" id="XAM40117.1"/>
    </source>
</evidence>
<evidence type="ECO:0000313" key="3">
    <source>
        <dbReference type="Proteomes" id="UP001477947"/>
    </source>
</evidence>
<dbReference type="InterPro" id="IPR036366">
    <property type="entry name" value="PGBDSf"/>
</dbReference>
<accession>A0ABZ3FBI1</accession>
<sequence length="447" mass="50465">MENVLIVHKFIVQLTFKEVFNTIYNNLNFIGVIILYKGYLTIKITDEETNFPIEGARIKISTISKDECEKNKILYNNLLTNDSGQVKKVLLDAPNFMYSQVPNSPRAYSTYILEVEKEGYDTVIIEGVQILPCIEAIQNMSLSKASNLTKSNVKVYTIGKHSLYGPYEAKILEPSLKTVPYVLPSVVVPEYIIVHDGLPSNKNAPNYWIPFRDYIKNVASSEIYATWPTQTIYANVIAIVSFTLNRVYTEWYRNMGYNFTITSSTQYDHKFIYNRNIFDTISIVVDNVFNVFIQRPKGASQPLLAQYCDGVQTQCPGKMTQWGSKYLGDQGYKFENILKYYYGDNIALKGTDTIKGVPSSFPGYTLSLGSSGDSVKVIQNQLNAISNAYPALPKVAVDGIYGPATRNSVLKFQEIFRMNQSGVVDFATWYAISKIYVAVTKIAAFNQ</sequence>
<reference evidence="2 3" key="1">
    <citation type="submission" date="2024-04" db="EMBL/GenBank/DDBJ databases">
        <title>Isolation and characterization of novel acetogenic strains of the genera Terrisporobacter and Acetoanaerobium.</title>
        <authorList>
            <person name="Boeer T."/>
            <person name="Schueler M.A."/>
            <person name="Lueschen A."/>
            <person name="Eysell L."/>
            <person name="Droege J."/>
            <person name="Heinemann M."/>
            <person name="Engelhardt L."/>
            <person name="Basen M."/>
            <person name="Daniel R."/>
        </authorList>
    </citation>
    <scope>NUCLEOTIDE SEQUENCE [LARGE SCALE GENOMIC DNA]</scope>
    <source>
        <strain evidence="2 3">ELB</strain>
    </source>
</reference>
<dbReference type="EMBL" id="CP154622">
    <property type="protein sequence ID" value="XAM40117.1"/>
    <property type="molecule type" value="Genomic_DNA"/>
</dbReference>
<dbReference type="Gene3D" id="1.10.101.10">
    <property type="entry name" value="PGBD-like superfamily/PGBD"/>
    <property type="match status" value="1"/>
</dbReference>
<dbReference type="Proteomes" id="UP001477947">
    <property type="component" value="Chromosome"/>
</dbReference>
<protein>
    <recommendedName>
        <fullName evidence="1">Peptidoglycan binding-like domain-containing protein</fullName>
    </recommendedName>
</protein>
<name>A0ABZ3FBI1_9FIRM</name>